<organism evidence="2 3">
    <name type="scientific">Rhodovibrio sodomensis</name>
    <dbReference type="NCBI Taxonomy" id="1088"/>
    <lineage>
        <taxon>Bacteria</taxon>
        <taxon>Pseudomonadati</taxon>
        <taxon>Pseudomonadota</taxon>
        <taxon>Alphaproteobacteria</taxon>
        <taxon>Rhodospirillales</taxon>
        <taxon>Rhodovibrionaceae</taxon>
        <taxon>Rhodovibrio</taxon>
    </lineage>
</organism>
<name>A0ABS1DLJ0_9PROT</name>
<dbReference type="InterPro" id="IPR000873">
    <property type="entry name" value="AMP-dep_synth/lig_dom"/>
</dbReference>
<dbReference type="Gene3D" id="3.30.300.30">
    <property type="match status" value="1"/>
</dbReference>
<dbReference type="PANTHER" id="PTHR43845:SF1">
    <property type="entry name" value="BLR5969 PROTEIN"/>
    <property type="match status" value="1"/>
</dbReference>
<dbReference type="InterPro" id="IPR042099">
    <property type="entry name" value="ANL_N_sf"/>
</dbReference>
<reference evidence="2 3" key="1">
    <citation type="journal article" date="2020" name="Microorganisms">
        <title>Osmotic Adaptation and Compatible Solute Biosynthesis of Phototrophic Bacteria as Revealed from Genome Analyses.</title>
        <authorList>
            <person name="Imhoff J.F."/>
            <person name="Rahn T."/>
            <person name="Kunzel S."/>
            <person name="Keller A."/>
            <person name="Neulinger S.C."/>
        </authorList>
    </citation>
    <scope>NUCLEOTIDE SEQUENCE [LARGE SCALE GENOMIC DNA]</scope>
    <source>
        <strain evidence="2 3">DSM 9895</strain>
    </source>
</reference>
<dbReference type="Proteomes" id="UP001296873">
    <property type="component" value="Unassembled WGS sequence"/>
</dbReference>
<evidence type="ECO:0000313" key="3">
    <source>
        <dbReference type="Proteomes" id="UP001296873"/>
    </source>
</evidence>
<dbReference type="RefSeq" id="WP_200343327.1">
    <property type="nucleotide sequence ID" value="NZ_NRRL01000125.1"/>
</dbReference>
<evidence type="ECO:0000313" key="2">
    <source>
        <dbReference type="EMBL" id="MBK1670881.1"/>
    </source>
</evidence>
<gene>
    <name evidence="2" type="ORF">CKO28_22970</name>
</gene>
<sequence length="424" mass="45100">MSAPASDRPYYDDLETRDAATRARDLAEALPRQIAHAQQNARAYADLLADVDPRSVTDRAALAKLPVTRKQDVMDRQDPDAPLGGFNASDVEAMARLFASPGPVYEPQGIRPDHWRMARGLHAAGFHCGTVVHNSFAYHLTPGGWIFDAGARALGCPVIPAGTGNSEQQAAAIHTLRPAAFTGTPDYLKVLLDKADELGLDASSIDRAMVSGGPLFPSLRQEYGDRGVTVRQCYATADLGLVAYETTGPDGGPTPGMVVDEGVVVEIVRPGTGDPVPDGEVGEIVVTVFNPDYPLIRFATGDMSAVIPDPSPCGRTNMRIKGWLGRADQTAKVKGLFVHPQQIARVTGRHPEIRKARAQITRENEQDVLTLVCEVAGGDQSLAAGIADSLREATQLKGAVAFVEPGDLPGDGIVIDDQRESTAG</sequence>
<dbReference type="Gene3D" id="3.40.50.12780">
    <property type="entry name" value="N-terminal domain of ligase-like"/>
    <property type="match status" value="1"/>
</dbReference>
<protein>
    <submittedName>
        <fullName evidence="2">AMP-dependent synthetase</fullName>
    </submittedName>
</protein>
<dbReference type="Pfam" id="PF00501">
    <property type="entry name" value="AMP-binding"/>
    <property type="match status" value="1"/>
</dbReference>
<feature type="domain" description="AMP-dependent synthetase/ligase" evidence="1">
    <location>
        <begin position="158"/>
        <end position="286"/>
    </location>
</feature>
<dbReference type="SUPFAM" id="SSF56801">
    <property type="entry name" value="Acetyl-CoA synthetase-like"/>
    <property type="match status" value="1"/>
</dbReference>
<comment type="caution">
    <text evidence="2">The sequence shown here is derived from an EMBL/GenBank/DDBJ whole genome shotgun (WGS) entry which is preliminary data.</text>
</comment>
<dbReference type="InterPro" id="IPR045851">
    <property type="entry name" value="AMP-bd_C_sf"/>
</dbReference>
<evidence type="ECO:0000259" key="1">
    <source>
        <dbReference type="Pfam" id="PF00501"/>
    </source>
</evidence>
<keyword evidence="3" id="KW-1185">Reference proteome</keyword>
<accession>A0ABS1DLJ0</accession>
<proteinExistence type="predicted"/>
<dbReference type="PANTHER" id="PTHR43845">
    <property type="entry name" value="BLR5969 PROTEIN"/>
    <property type="match status" value="1"/>
</dbReference>
<dbReference type="EMBL" id="NRRL01000125">
    <property type="protein sequence ID" value="MBK1670881.1"/>
    <property type="molecule type" value="Genomic_DNA"/>
</dbReference>